<organism evidence="1">
    <name type="scientific">Telmatobacter sp. DSM 110680</name>
    <dbReference type="NCBI Taxonomy" id="3036704"/>
    <lineage>
        <taxon>Bacteria</taxon>
        <taxon>Pseudomonadati</taxon>
        <taxon>Acidobacteriota</taxon>
        <taxon>Terriglobia</taxon>
        <taxon>Terriglobales</taxon>
        <taxon>Acidobacteriaceae</taxon>
        <taxon>Telmatobacter</taxon>
    </lineage>
</organism>
<name>A0AAU7DKU1_9BACT</name>
<accession>A0AAU7DKU1</accession>
<sequence>MLKHVKVLIFGATGMIGRGVLLECLRDTNVELVVTVGRTAVGIKDGKVREIVLPDLLNYSGMEQSLAGFDACFFSLGVASAGMTEADYSRVTYQYTMVAAQILSRLNPDLTFIFVSGSGTDSSKKGRVMWARVKGRTENALLNLPFKAYMFRPGFIQPMDGIQSKTPLYRRFYTILGPLFPLLRKMFPNQVLSTRQLGQAMLNVARRGYPKYVLEARDIRAAADPEP</sequence>
<dbReference type="PANTHER" id="PTHR14097">
    <property type="entry name" value="OXIDOREDUCTASE HTATIP2"/>
    <property type="match status" value="1"/>
</dbReference>
<protein>
    <submittedName>
        <fullName evidence="1">Epimerase</fullName>
    </submittedName>
</protein>
<dbReference type="RefSeq" id="WP_348263493.1">
    <property type="nucleotide sequence ID" value="NZ_CP121196.1"/>
</dbReference>
<reference evidence="1" key="1">
    <citation type="submission" date="2023-03" db="EMBL/GenBank/DDBJ databases">
        <title>Edaphobacter sp.</title>
        <authorList>
            <person name="Huber K.J."/>
            <person name="Papendorf J."/>
            <person name="Pilke C."/>
            <person name="Bunk B."/>
            <person name="Sproeer C."/>
            <person name="Pester M."/>
        </authorList>
    </citation>
    <scope>NUCLEOTIDE SEQUENCE</scope>
    <source>
        <strain evidence="1">DSM 110680</strain>
    </source>
</reference>
<dbReference type="Gene3D" id="3.40.50.720">
    <property type="entry name" value="NAD(P)-binding Rossmann-like Domain"/>
    <property type="match status" value="1"/>
</dbReference>
<gene>
    <name evidence="1" type="ORF">P8935_02805</name>
</gene>
<dbReference type="PANTHER" id="PTHR14097:SF8">
    <property type="entry name" value="NAD(P)-BINDING DOMAIN-CONTAINING PROTEIN"/>
    <property type="match status" value="1"/>
</dbReference>
<proteinExistence type="predicted"/>
<dbReference type="AlphaFoldDB" id="A0AAU7DKU1"/>
<dbReference type="SUPFAM" id="SSF51735">
    <property type="entry name" value="NAD(P)-binding Rossmann-fold domains"/>
    <property type="match status" value="1"/>
</dbReference>
<dbReference type="InterPro" id="IPR036291">
    <property type="entry name" value="NAD(P)-bd_dom_sf"/>
</dbReference>
<evidence type="ECO:0000313" key="1">
    <source>
        <dbReference type="EMBL" id="XBH18269.1"/>
    </source>
</evidence>
<dbReference type="EMBL" id="CP121196">
    <property type="protein sequence ID" value="XBH18269.1"/>
    <property type="molecule type" value="Genomic_DNA"/>
</dbReference>